<dbReference type="Proteomes" id="UP000234855">
    <property type="component" value="Unassembled WGS sequence"/>
</dbReference>
<dbReference type="InterPro" id="IPR021145">
    <property type="entry name" value="Portal_protein_SPP1_Gp6-like"/>
</dbReference>
<proteinExistence type="predicted"/>
<dbReference type="EMBL" id="NMWV01000011">
    <property type="protein sequence ID" value="PLS24983.1"/>
    <property type="molecule type" value="Genomic_DNA"/>
</dbReference>
<organism evidence="2 4">
    <name type="scientific">Bifidobacterium imperatoris</name>
    <dbReference type="NCBI Taxonomy" id="2020965"/>
    <lineage>
        <taxon>Bacteria</taxon>
        <taxon>Bacillati</taxon>
        <taxon>Actinomycetota</taxon>
        <taxon>Actinomycetes</taxon>
        <taxon>Bifidobacteriales</taxon>
        <taxon>Bifidobacteriaceae</taxon>
        <taxon>Bifidobacterium</taxon>
    </lineage>
</organism>
<evidence type="ECO:0000313" key="3">
    <source>
        <dbReference type="EMBL" id="QSY58621.1"/>
    </source>
</evidence>
<dbReference type="AlphaFoldDB" id="A0A2N5ISP7"/>
<name>A0A2N5ISP7_9BIFI</name>
<gene>
    <name evidence="3" type="ORF">BLI708_05010</name>
    <name evidence="2" type="ORF">Tam1G_0839</name>
</gene>
<sequence length="517" mass="56462">MNGLTPVTDFSRGPQWFTPPSGVEGLDPETERLMFPLFAVWNRKRARNMLRSAYADGKHRLDHIGFSIPPAMRHIEEVVGWPAKAVAAHAERCMFDGFVSPSANDDPFDLDAVLSANQFGLELPQAIRSSMTHSVAFMTVSPGDPNAGEPPVIVMPYSAQWSAGLWNFRTRSLKAGLVVKDVDDYAMPTMYSIYTPKEVTTLKLAGKWVVDNVWSHNLGRVPMEALPYRPDIDRPFGRSIISRPVMSITDDAVRTVMRTEVSAEFYSAPQLLLLGADKDSFLDDKGNPIPVWEFIIGRINAISRDDNGDVPTVQQISQQSVQPHVEQMRELASRFAGETNVPVSSLGVVTDNPSSAEAMHAAEKDLVIDCAAANRVYGAALRRIAQDIIMIRDRTADITDEMAGITARWRSPALPSVIDSGDAIVKLIGAFPWLADTSVALEEAGFTDEQITRLLAEKRRNQATATATQMLAALTSQQTQKEPENGQQDTTQPAQPDAAAGGQAGDSGDAQTVDDSQ</sequence>
<feature type="region of interest" description="Disordered" evidence="1">
    <location>
        <begin position="472"/>
        <end position="517"/>
    </location>
</feature>
<feature type="compositionally biased region" description="Low complexity" evidence="1">
    <location>
        <begin position="472"/>
        <end position="511"/>
    </location>
</feature>
<evidence type="ECO:0000313" key="2">
    <source>
        <dbReference type="EMBL" id="PLS24983.1"/>
    </source>
</evidence>
<dbReference type="RefSeq" id="WP_101625601.1">
    <property type="nucleotide sequence ID" value="NZ_CP071591.1"/>
</dbReference>
<reference evidence="3 5" key="2">
    <citation type="submission" date="2021-03" db="EMBL/GenBank/DDBJ databases">
        <title>Genome sequencing of Bifidobacterium imperatoris JCM 32708.</title>
        <authorList>
            <person name="Kim J."/>
        </authorList>
    </citation>
    <scope>NUCLEOTIDE SEQUENCE [LARGE SCALE GENOMIC DNA]</scope>
    <source>
        <strain evidence="3 5">JCM 32708</strain>
    </source>
</reference>
<dbReference type="EMBL" id="CP071591">
    <property type="protein sequence ID" value="QSY58621.1"/>
    <property type="molecule type" value="Genomic_DNA"/>
</dbReference>
<dbReference type="Proteomes" id="UP000663067">
    <property type="component" value="Chromosome"/>
</dbReference>
<accession>A0A2N5ISP7</accession>
<evidence type="ECO:0000313" key="4">
    <source>
        <dbReference type="Proteomes" id="UP000234855"/>
    </source>
</evidence>
<evidence type="ECO:0000256" key="1">
    <source>
        <dbReference type="SAM" id="MobiDB-lite"/>
    </source>
</evidence>
<dbReference type="Pfam" id="PF05133">
    <property type="entry name" value="SPP1_portal"/>
    <property type="match status" value="1"/>
</dbReference>
<protein>
    <submittedName>
        <fullName evidence="3">Phage portal protein</fullName>
    </submittedName>
</protein>
<reference evidence="2 4" key="1">
    <citation type="submission" date="2017-07" db="EMBL/GenBank/DDBJ databases">
        <title>Bifidobacterium novel species.</title>
        <authorList>
            <person name="Lugli G.A."/>
            <person name="Milani C."/>
            <person name="Duranti S."/>
            <person name="Mangifesta M."/>
        </authorList>
    </citation>
    <scope>NUCLEOTIDE SEQUENCE [LARGE SCALE GENOMIC DNA]</scope>
    <source>
        <strain evidence="2 4">45</strain>
    </source>
</reference>
<keyword evidence="5" id="KW-1185">Reference proteome</keyword>
<evidence type="ECO:0000313" key="5">
    <source>
        <dbReference type="Proteomes" id="UP000663067"/>
    </source>
</evidence>